<keyword evidence="4" id="KW-0282">Flagellum</keyword>
<gene>
    <name evidence="4" type="ORF">BCM02_102212</name>
</gene>
<protein>
    <submittedName>
        <fullName evidence="4">Flagellar basal-body rod modification protein FlgD</fullName>
    </submittedName>
</protein>
<dbReference type="InterPro" id="IPR005648">
    <property type="entry name" value="FlgD"/>
</dbReference>
<dbReference type="NCBIfam" id="NF007197">
    <property type="entry name" value="PRK09618.1"/>
    <property type="match status" value="1"/>
</dbReference>
<accession>A0A5S5CE43</accession>
<comment type="similarity">
    <text evidence="1">Belongs to the FlgD family.</text>
</comment>
<evidence type="ECO:0000256" key="3">
    <source>
        <dbReference type="SAM" id="MobiDB-lite"/>
    </source>
</evidence>
<dbReference type="Proteomes" id="UP000323257">
    <property type="component" value="Unassembled WGS sequence"/>
</dbReference>
<dbReference type="AlphaFoldDB" id="A0A5S5CE43"/>
<comment type="caution">
    <text evidence="4">The sequence shown here is derived from an EMBL/GenBank/DDBJ whole genome shotgun (WGS) entry which is preliminary data.</text>
</comment>
<dbReference type="Pfam" id="PF03963">
    <property type="entry name" value="FlgD"/>
    <property type="match status" value="1"/>
</dbReference>
<evidence type="ECO:0000313" key="5">
    <source>
        <dbReference type="Proteomes" id="UP000323257"/>
    </source>
</evidence>
<keyword evidence="4" id="KW-0969">Cilium</keyword>
<dbReference type="GO" id="GO:0044781">
    <property type="term" value="P:bacterial-type flagellum organization"/>
    <property type="evidence" value="ECO:0007669"/>
    <property type="project" value="UniProtKB-KW"/>
</dbReference>
<feature type="region of interest" description="Disordered" evidence="3">
    <location>
        <begin position="1"/>
        <end position="22"/>
    </location>
</feature>
<dbReference type="OrthoDB" id="280334at2"/>
<dbReference type="RefSeq" id="WP_148928150.1">
    <property type="nucleotide sequence ID" value="NZ_VNHS01000002.1"/>
</dbReference>
<evidence type="ECO:0000313" key="4">
    <source>
        <dbReference type="EMBL" id="TYP77651.1"/>
    </source>
</evidence>
<keyword evidence="5" id="KW-1185">Reference proteome</keyword>
<keyword evidence="4" id="KW-0966">Cell projection</keyword>
<evidence type="ECO:0000256" key="2">
    <source>
        <dbReference type="ARBA" id="ARBA00022795"/>
    </source>
</evidence>
<name>A0A5S5CE43_9BACL</name>
<feature type="compositionally biased region" description="Low complexity" evidence="3">
    <location>
        <begin position="1"/>
        <end position="21"/>
    </location>
</feature>
<reference evidence="4 5" key="1">
    <citation type="submission" date="2019-07" db="EMBL/GenBank/DDBJ databases">
        <title>Genomic Encyclopedia of Type Strains, Phase III (KMG-III): the genomes of soil and plant-associated and newly described type strains.</title>
        <authorList>
            <person name="Whitman W."/>
        </authorList>
    </citation>
    <scope>NUCLEOTIDE SEQUENCE [LARGE SCALE GENOMIC DNA]</scope>
    <source>
        <strain evidence="4 5">BL24</strain>
    </source>
</reference>
<evidence type="ECO:0000256" key="1">
    <source>
        <dbReference type="ARBA" id="ARBA00010577"/>
    </source>
</evidence>
<keyword evidence="2" id="KW-1005">Bacterial flagellum biogenesis</keyword>
<dbReference type="EMBL" id="VNHS01000002">
    <property type="protein sequence ID" value="TYP77651.1"/>
    <property type="molecule type" value="Genomic_DNA"/>
</dbReference>
<sequence>MANTITGTSSASSAQASGVTGKTNTLGKDEFLKILVTQLKNQDPMQPMQDTDFIAQMAQFSSVEQLMNMSENMGKLSQNLGLASSMIGKNVEWYQSDENGTSLESGMVESIVVRDSVQYAVVDGESVPLDKIVSIGQGGEGEGE</sequence>
<organism evidence="4 5">
    <name type="scientific">Paenibacillus methanolicus</name>
    <dbReference type="NCBI Taxonomy" id="582686"/>
    <lineage>
        <taxon>Bacteria</taxon>
        <taxon>Bacillati</taxon>
        <taxon>Bacillota</taxon>
        <taxon>Bacilli</taxon>
        <taxon>Bacillales</taxon>
        <taxon>Paenibacillaceae</taxon>
        <taxon>Paenibacillus</taxon>
    </lineage>
</organism>
<proteinExistence type="inferred from homology"/>